<dbReference type="STRING" id="88036.D8SK36"/>
<keyword evidence="4 7" id="KW-0689">Ribosomal protein</keyword>
<keyword evidence="5 7" id="KW-0687">Ribonucleoprotein</keyword>
<dbReference type="InterPro" id="IPR001063">
    <property type="entry name" value="Ribosomal_uL22"/>
</dbReference>
<sequence>ISMSRVFREDDVPVKSPLAETPTSPEAAGASFEVTATPKPPKPKPKTVRAMLREIPQSPKKMNLVAKVVRGMRVNDALIQMSVLIKRAASTVYKVLHSARANAVHNYGFDAEKLIVDEAFVGKGKYLKRIWPHARGRFGIREKKRCRLTVLLREMTPKEEILLEKLREKQKRGQYIYRTKLLPHRLTETRWCEPGEKRKDLAMQTSSY</sequence>
<dbReference type="InterPro" id="IPR005727">
    <property type="entry name" value="Ribosomal_uL22_bac/chlpt-type"/>
</dbReference>
<dbReference type="InParanoid" id="D8SK36"/>
<feature type="compositionally biased region" description="Basic and acidic residues" evidence="8">
    <location>
        <begin position="1"/>
        <end position="13"/>
    </location>
</feature>
<protein>
    <recommendedName>
        <fullName evidence="6">Large ribosomal subunit protein uL22c</fullName>
    </recommendedName>
</protein>
<dbReference type="KEGG" id="smo:SELMODRAFT_118775"/>
<evidence type="ECO:0000256" key="6">
    <source>
        <dbReference type="ARBA" id="ARBA00035285"/>
    </source>
</evidence>
<evidence type="ECO:0000256" key="7">
    <source>
        <dbReference type="RuleBase" id="RU004005"/>
    </source>
</evidence>
<keyword evidence="3" id="KW-0694">RNA-binding</keyword>
<evidence type="ECO:0000313" key="9">
    <source>
        <dbReference type="EMBL" id="EFJ15266.1"/>
    </source>
</evidence>
<accession>D8SK36</accession>
<dbReference type="Gramene" id="EFJ15266">
    <property type="protein sequence ID" value="EFJ15266"/>
    <property type="gene ID" value="SELMODRAFT_118775"/>
</dbReference>
<comment type="similarity">
    <text evidence="1 7">Belongs to the universal ribosomal protein uL22 family.</text>
</comment>
<dbReference type="SUPFAM" id="SSF54843">
    <property type="entry name" value="Ribosomal protein L22"/>
    <property type="match status" value="1"/>
</dbReference>
<feature type="region of interest" description="Disordered" evidence="8">
    <location>
        <begin position="1"/>
        <end position="45"/>
    </location>
</feature>
<dbReference type="Pfam" id="PF00237">
    <property type="entry name" value="Ribosomal_L22"/>
    <property type="match status" value="1"/>
</dbReference>
<name>D8SK36_SELML</name>
<dbReference type="HOGENOM" id="CLU_062110_1_0_1"/>
<evidence type="ECO:0000256" key="3">
    <source>
        <dbReference type="ARBA" id="ARBA00022884"/>
    </source>
</evidence>
<dbReference type="PANTHER" id="PTHR13501">
    <property type="entry name" value="CHLOROPLAST 50S RIBOSOMAL PROTEIN L22-RELATED"/>
    <property type="match status" value="1"/>
</dbReference>
<dbReference type="AlphaFoldDB" id="D8SK36"/>
<evidence type="ECO:0000256" key="8">
    <source>
        <dbReference type="SAM" id="MobiDB-lite"/>
    </source>
</evidence>
<evidence type="ECO:0000256" key="1">
    <source>
        <dbReference type="ARBA" id="ARBA00009451"/>
    </source>
</evidence>
<dbReference type="Gene3D" id="3.90.470.10">
    <property type="entry name" value="Ribosomal protein L22/L17"/>
    <property type="match status" value="1"/>
</dbReference>
<proteinExistence type="inferred from homology"/>
<dbReference type="GO" id="GO:0019843">
    <property type="term" value="F:rRNA binding"/>
    <property type="evidence" value="ECO:0007669"/>
    <property type="project" value="UniProtKB-KW"/>
</dbReference>
<dbReference type="GO" id="GO:0005762">
    <property type="term" value="C:mitochondrial large ribosomal subunit"/>
    <property type="evidence" value="ECO:0000318"/>
    <property type="project" value="GO_Central"/>
</dbReference>
<evidence type="ECO:0000256" key="2">
    <source>
        <dbReference type="ARBA" id="ARBA00022730"/>
    </source>
</evidence>
<reference evidence="9 10" key="1">
    <citation type="journal article" date="2011" name="Science">
        <title>The Selaginella genome identifies genetic changes associated with the evolution of vascular plants.</title>
        <authorList>
            <person name="Banks J.A."/>
            <person name="Nishiyama T."/>
            <person name="Hasebe M."/>
            <person name="Bowman J.L."/>
            <person name="Gribskov M."/>
            <person name="dePamphilis C."/>
            <person name="Albert V.A."/>
            <person name="Aono N."/>
            <person name="Aoyama T."/>
            <person name="Ambrose B.A."/>
            <person name="Ashton N.W."/>
            <person name="Axtell M.J."/>
            <person name="Barker E."/>
            <person name="Barker M.S."/>
            <person name="Bennetzen J.L."/>
            <person name="Bonawitz N.D."/>
            <person name="Chapple C."/>
            <person name="Cheng C."/>
            <person name="Correa L.G."/>
            <person name="Dacre M."/>
            <person name="DeBarry J."/>
            <person name="Dreyer I."/>
            <person name="Elias M."/>
            <person name="Engstrom E.M."/>
            <person name="Estelle M."/>
            <person name="Feng L."/>
            <person name="Finet C."/>
            <person name="Floyd S.K."/>
            <person name="Frommer W.B."/>
            <person name="Fujita T."/>
            <person name="Gramzow L."/>
            <person name="Gutensohn M."/>
            <person name="Harholt J."/>
            <person name="Hattori M."/>
            <person name="Heyl A."/>
            <person name="Hirai T."/>
            <person name="Hiwatashi Y."/>
            <person name="Ishikawa M."/>
            <person name="Iwata M."/>
            <person name="Karol K.G."/>
            <person name="Koehler B."/>
            <person name="Kolukisaoglu U."/>
            <person name="Kubo M."/>
            <person name="Kurata T."/>
            <person name="Lalonde S."/>
            <person name="Li K."/>
            <person name="Li Y."/>
            <person name="Litt A."/>
            <person name="Lyons E."/>
            <person name="Manning G."/>
            <person name="Maruyama T."/>
            <person name="Michael T.P."/>
            <person name="Mikami K."/>
            <person name="Miyazaki S."/>
            <person name="Morinaga S."/>
            <person name="Murata T."/>
            <person name="Mueller-Roeber B."/>
            <person name="Nelson D.R."/>
            <person name="Obara M."/>
            <person name="Oguri Y."/>
            <person name="Olmstead R.G."/>
            <person name="Onodera N."/>
            <person name="Petersen B.L."/>
            <person name="Pils B."/>
            <person name="Prigge M."/>
            <person name="Rensing S.A."/>
            <person name="Riano-Pachon D.M."/>
            <person name="Roberts A.W."/>
            <person name="Sato Y."/>
            <person name="Scheller H.V."/>
            <person name="Schulz B."/>
            <person name="Schulz C."/>
            <person name="Shakirov E.V."/>
            <person name="Shibagaki N."/>
            <person name="Shinohara N."/>
            <person name="Shippen D.E."/>
            <person name="Soerensen I."/>
            <person name="Sotooka R."/>
            <person name="Sugimoto N."/>
            <person name="Sugita M."/>
            <person name="Sumikawa N."/>
            <person name="Tanurdzic M."/>
            <person name="Theissen G."/>
            <person name="Ulvskov P."/>
            <person name="Wakazuki S."/>
            <person name="Weng J.K."/>
            <person name="Willats W.W."/>
            <person name="Wipf D."/>
            <person name="Wolf P.G."/>
            <person name="Yang L."/>
            <person name="Zimmer A.D."/>
            <person name="Zhu Q."/>
            <person name="Mitros T."/>
            <person name="Hellsten U."/>
            <person name="Loque D."/>
            <person name="Otillar R."/>
            <person name="Salamov A."/>
            <person name="Schmutz J."/>
            <person name="Shapiro H."/>
            <person name="Lindquist E."/>
            <person name="Lucas S."/>
            <person name="Rokhsar D."/>
            <person name="Grigoriev I.V."/>
        </authorList>
    </citation>
    <scope>NUCLEOTIDE SEQUENCE [LARGE SCALE GENOMIC DNA]</scope>
</reference>
<dbReference type="Proteomes" id="UP000001514">
    <property type="component" value="Unassembled WGS sequence"/>
</dbReference>
<dbReference type="NCBIfam" id="TIGR01044">
    <property type="entry name" value="rplV_bact"/>
    <property type="match status" value="1"/>
</dbReference>
<evidence type="ECO:0000313" key="10">
    <source>
        <dbReference type="Proteomes" id="UP000001514"/>
    </source>
</evidence>
<evidence type="ECO:0000256" key="4">
    <source>
        <dbReference type="ARBA" id="ARBA00022980"/>
    </source>
</evidence>
<dbReference type="GO" id="GO:0003735">
    <property type="term" value="F:structural constituent of ribosome"/>
    <property type="evidence" value="ECO:0000318"/>
    <property type="project" value="GO_Central"/>
</dbReference>
<dbReference type="GO" id="GO:0006412">
    <property type="term" value="P:translation"/>
    <property type="evidence" value="ECO:0000318"/>
    <property type="project" value="GO_Central"/>
</dbReference>
<dbReference type="PANTHER" id="PTHR13501:SF8">
    <property type="entry name" value="LARGE RIBOSOMAL SUBUNIT PROTEIN UL22M"/>
    <property type="match status" value="1"/>
</dbReference>
<evidence type="ECO:0000256" key="5">
    <source>
        <dbReference type="ARBA" id="ARBA00023274"/>
    </source>
</evidence>
<dbReference type="FunCoup" id="D8SK36">
    <property type="interactions" value="2098"/>
</dbReference>
<dbReference type="CDD" id="cd00336">
    <property type="entry name" value="Ribosomal_L22"/>
    <property type="match status" value="1"/>
</dbReference>
<keyword evidence="2" id="KW-0699">rRNA-binding</keyword>
<dbReference type="HAMAP" id="MF_01331_B">
    <property type="entry name" value="Ribosomal_uL22_B"/>
    <property type="match status" value="1"/>
</dbReference>
<dbReference type="OrthoDB" id="416470at2759"/>
<gene>
    <name evidence="9" type="ORF">SELMODRAFT_118775</name>
</gene>
<organism evidence="10">
    <name type="scientific">Selaginella moellendorffii</name>
    <name type="common">Spikemoss</name>
    <dbReference type="NCBI Taxonomy" id="88036"/>
    <lineage>
        <taxon>Eukaryota</taxon>
        <taxon>Viridiplantae</taxon>
        <taxon>Streptophyta</taxon>
        <taxon>Embryophyta</taxon>
        <taxon>Tracheophyta</taxon>
        <taxon>Lycopodiopsida</taxon>
        <taxon>Selaginellales</taxon>
        <taxon>Selaginellaceae</taxon>
        <taxon>Selaginella</taxon>
    </lineage>
</organism>
<keyword evidence="10" id="KW-1185">Reference proteome</keyword>
<dbReference type="InterPro" id="IPR036394">
    <property type="entry name" value="Ribosomal_uL22_sf"/>
</dbReference>
<dbReference type="InterPro" id="IPR047867">
    <property type="entry name" value="Ribosomal_uL22_bac/org-type"/>
</dbReference>
<dbReference type="EMBL" id="GL377624">
    <property type="protein sequence ID" value="EFJ15266.1"/>
    <property type="molecule type" value="Genomic_DNA"/>
</dbReference>
<dbReference type="OMA" id="CVFTEAY"/>
<feature type="non-terminal residue" evidence="9">
    <location>
        <position position="1"/>
    </location>
</feature>
<dbReference type="eggNOG" id="KOG1711">
    <property type="taxonomic scope" value="Eukaryota"/>
</dbReference>